<dbReference type="HAMAP" id="MF_01440">
    <property type="entry name" value="CheD"/>
    <property type="match status" value="1"/>
</dbReference>
<dbReference type="Gene3D" id="3.30.1330.200">
    <property type="match status" value="1"/>
</dbReference>
<keyword evidence="4" id="KW-0675">Receptor</keyword>
<accession>A0A518EKF0</accession>
<proteinExistence type="inferred from homology"/>
<dbReference type="GO" id="GO:0050568">
    <property type="term" value="F:protein-glutamine glutaminase activity"/>
    <property type="evidence" value="ECO:0007669"/>
    <property type="project" value="UniProtKB-UniRule"/>
</dbReference>
<dbReference type="PANTHER" id="PTHR35147:SF1">
    <property type="entry name" value="CHEMORECEPTOR GLUTAMINE DEAMIDASE CHED-RELATED"/>
    <property type="match status" value="1"/>
</dbReference>
<name>A0A518EKF0_9BACT</name>
<evidence type="ECO:0000256" key="3">
    <source>
        <dbReference type="HAMAP-Rule" id="MF_01440"/>
    </source>
</evidence>
<dbReference type="GO" id="GO:0006935">
    <property type="term" value="P:chemotaxis"/>
    <property type="evidence" value="ECO:0007669"/>
    <property type="project" value="UniProtKB-UniRule"/>
</dbReference>
<dbReference type="AlphaFoldDB" id="A0A518EKF0"/>
<dbReference type="Proteomes" id="UP000320390">
    <property type="component" value="Chromosome"/>
</dbReference>
<evidence type="ECO:0000313" key="5">
    <source>
        <dbReference type="Proteomes" id="UP000320390"/>
    </source>
</evidence>
<comment type="similarity">
    <text evidence="3">Belongs to the CheD family.</text>
</comment>
<dbReference type="Pfam" id="PF03975">
    <property type="entry name" value="CheD"/>
    <property type="match status" value="1"/>
</dbReference>
<comment type="catalytic activity">
    <reaction evidence="3">
        <text>L-glutaminyl-[protein] + H2O = L-glutamyl-[protein] + NH4(+)</text>
        <dbReference type="Rhea" id="RHEA:16441"/>
        <dbReference type="Rhea" id="RHEA-COMP:10207"/>
        <dbReference type="Rhea" id="RHEA-COMP:10208"/>
        <dbReference type="ChEBI" id="CHEBI:15377"/>
        <dbReference type="ChEBI" id="CHEBI:28938"/>
        <dbReference type="ChEBI" id="CHEBI:29973"/>
        <dbReference type="ChEBI" id="CHEBI:30011"/>
        <dbReference type="EC" id="3.5.1.44"/>
    </reaction>
</comment>
<dbReference type="PROSITE" id="PS51257">
    <property type="entry name" value="PROKAR_LIPOPROTEIN"/>
    <property type="match status" value="1"/>
</dbReference>
<dbReference type="InterPro" id="IPR011324">
    <property type="entry name" value="Cytotoxic_necrot_fac-like_cat"/>
</dbReference>
<dbReference type="RefSeq" id="WP_145193962.1">
    <property type="nucleotide sequence ID" value="NZ_CP036434.1"/>
</dbReference>
<dbReference type="EMBL" id="CP036434">
    <property type="protein sequence ID" value="QDV04521.1"/>
    <property type="molecule type" value="Genomic_DNA"/>
</dbReference>
<comment type="function">
    <text evidence="3">Probably deamidates glutamine residues to glutamate on methyl-accepting chemotaxis receptors (MCPs), playing an important role in chemotaxis.</text>
</comment>
<dbReference type="EC" id="3.5.1.44" evidence="3"/>
<protein>
    <recommendedName>
        <fullName evidence="3">Probable chemoreceptor glutamine deamidase CheD</fullName>
        <ecNumber evidence="3">3.5.1.44</ecNumber>
    </recommendedName>
</protein>
<organism evidence="4 5">
    <name type="scientific">Saltatorellus ferox</name>
    <dbReference type="NCBI Taxonomy" id="2528018"/>
    <lineage>
        <taxon>Bacteria</taxon>
        <taxon>Pseudomonadati</taxon>
        <taxon>Planctomycetota</taxon>
        <taxon>Planctomycetia</taxon>
        <taxon>Planctomycetia incertae sedis</taxon>
        <taxon>Saltatorellus</taxon>
    </lineage>
</organism>
<dbReference type="InterPro" id="IPR005659">
    <property type="entry name" value="Chemorcpt_Glu_NH3ase_CheD"/>
</dbReference>
<evidence type="ECO:0000256" key="2">
    <source>
        <dbReference type="ARBA" id="ARBA00022801"/>
    </source>
</evidence>
<dbReference type="SUPFAM" id="SSF64438">
    <property type="entry name" value="CNF1/YfiH-like putative cysteine hydrolases"/>
    <property type="match status" value="1"/>
</dbReference>
<dbReference type="CDD" id="cd16352">
    <property type="entry name" value="CheD"/>
    <property type="match status" value="1"/>
</dbReference>
<keyword evidence="5" id="KW-1185">Reference proteome</keyword>
<keyword evidence="2 3" id="KW-0378">Hydrolase</keyword>
<sequence>MNPGARTVVKIATFEVVRAESGTIVTHALGSCIGLTVFDPMAQVGGMLHFMLPAPSPGASTPSNLGPHAFASAAVPELFRAVHALGGDKKRLIVCAAGGAETLQAGSAMKIGPRNWTMLRKLLWKNNVAIAASDVAGQVSRNLSLDLCNGTVTVSKDGQSEVLWRPAA</sequence>
<evidence type="ECO:0000256" key="1">
    <source>
        <dbReference type="ARBA" id="ARBA00022500"/>
    </source>
</evidence>
<keyword evidence="1 3" id="KW-0145">Chemotaxis</keyword>
<dbReference type="PANTHER" id="PTHR35147">
    <property type="entry name" value="CHEMORECEPTOR GLUTAMINE DEAMIDASE CHED-RELATED"/>
    <property type="match status" value="1"/>
</dbReference>
<dbReference type="OrthoDB" id="9807202at2"/>
<reference evidence="4 5" key="1">
    <citation type="submission" date="2019-02" db="EMBL/GenBank/DDBJ databases">
        <title>Deep-cultivation of Planctomycetes and their phenomic and genomic characterization uncovers novel biology.</title>
        <authorList>
            <person name="Wiegand S."/>
            <person name="Jogler M."/>
            <person name="Boedeker C."/>
            <person name="Pinto D."/>
            <person name="Vollmers J."/>
            <person name="Rivas-Marin E."/>
            <person name="Kohn T."/>
            <person name="Peeters S.H."/>
            <person name="Heuer A."/>
            <person name="Rast P."/>
            <person name="Oberbeckmann S."/>
            <person name="Bunk B."/>
            <person name="Jeske O."/>
            <person name="Meyerdierks A."/>
            <person name="Storesund J.E."/>
            <person name="Kallscheuer N."/>
            <person name="Luecker S."/>
            <person name="Lage O.M."/>
            <person name="Pohl T."/>
            <person name="Merkel B.J."/>
            <person name="Hornburger P."/>
            <person name="Mueller R.-W."/>
            <person name="Bruemmer F."/>
            <person name="Labrenz M."/>
            <person name="Spormann A.M."/>
            <person name="Op den Camp H."/>
            <person name="Overmann J."/>
            <person name="Amann R."/>
            <person name="Jetten M.S.M."/>
            <person name="Mascher T."/>
            <person name="Medema M.H."/>
            <person name="Devos D.P."/>
            <person name="Kaster A.-K."/>
            <person name="Ovreas L."/>
            <person name="Rohde M."/>
            <person name="Galperin M.Y."/>
            <person name="Jogler C."/>
        </authorList>
    </citation>
    <scope>NUCLEOTIDE SEQUENCE [LARGE SCALE GENOMIC DNA]</scope>
    <source>
        <strain evidence="4 5">Poly30</strain>
    </source>
</reference>
<gene>
    <name evidence="3 4" type="primary">cheD</name>
    <name evidence="4" type="ORF">Poly30_00120</name>
</gene>
<dbReference type="InterPro" id="IPR038592">
    <property type="entry name" value="CheD-like_sf"/>
</dbReference>
<evidence type="ECO:0000313" key="4">
    <source>
        <dbReference type="EMBL" id="QDV04521.1"/>
    </source>
</evidence>